<dbReference type="InterPro" id="IPR035986">
    <property type="entry name" value="PKD_dom_sf"/>
</dbReference>
<feature type="active site" description="Charge relay system" evidence="5 6">
    <location>
        <position position="393"/>
    </location>
</feature>
<dbReference type="PROSITE" id="PS51892">
    <property type="entry name" value="SUBTILASE"/>
    <property type="match status" value="1"/>
</dbReference>
<dbReference type="GO" id="GO:0006508">
    <property type="term" value="P:proteolysis"/>
    <property type="evidence" value="ECO:0007669"/>
    <property type="project" value="UniProtKB-KW"/>
</dbReference>
<evidence type="ECO:0000256" key="3">
    <source>
        <dbReference type="ARBA" id="ARBA00022801"/>
    </source>
</evidence>
<reference evidence="9 10" key="1">
    <citation type="submission" date="2016-08" db="EMBL/GenBank/DDBJ databases">
        <title>New Insights into Marine Group III Euryarchaeota, from dark to light.</title>
        <authorList>
            <person name="Haro-Moreno J.M."/>
            <person name="Rodriguez-Valera F."/>
            <person name="Lopez-Garcia P."/>
            <person name="Moreira D."/>
            <person name="Martin-Cuadrado A.B."/>
        </authorList>
    </citation>
    <scope>NUCLEOTIDE SEQUENCE [LARGE SCALE GENOMIC DNA]</scope>
    <source>
        <strain evidence="9">CG-Epi4</strain>
    </source>
</reference>
<dbReference type="CDD" id="cd00146">
    <property type="entry name" value="PKD"/>
    <property type="match status" value="1"/>
</dbReference>
<evidence type="ECO:0000256" key="6">
    <source>
        <dbReference type="PROSITE-ProRule" id="PRU01240"/>
    </source>
</evidence>
<proteinExistence type="inferred from homology"/>
<dbReference type="InterPro" id="IPR050131">
    <property type="entry name" value="Peptidase_S8_subtilisin-like"/>
</dbReference>
<evidence type="ECO:0000256" key="4">
    <source>
        <dbReference type="ARBA" id="ARBA00022825"/>
    </source>
</evidence>
<comment type="similarity">
    <text evidence="1 6 7">Belongs to the peptidase S8 family.</text>
</comment>
<dbReference type="PANTHER" id="PTHR43806:SF65">
    <property type="entry name" value="SERINE PROTEASE APRX"/>
    <property type="match status" value="1"/>
</dbReference>
<keyword evidence="2 6" id="KW-0645">Protease</keyword>
<dbReference type="InterPro" id="IPR023828">
    <property type="entry name" value="Peptidase_S8_Ser-AS"/>
</dbReference>
<dbReference type="InterPro" id="IPR000601">
    <property type="entry name" value="PKD_dom"/>
</dbReference>
<comment type="caution">
    <text evidence="9">The sequence shown here is derived from an EMBL/GenBank/DDBJ whole genome shotgun (WGS) entry which is preliminary data.</text>
</comment>
<keyword evidence="4 6" id="KW-0720">Serine protease</keyword>
<accession>A0A1J5UBQ0</accession>
<dbReference type="InterPro" id="IPR013783">
    <property type="entry name" value="Ig-like_fold"/>
</dbReference>
<dbReference type="PROSITE" id="PS00136">
    <property type="entry name" value="SUBTILASE_ASP"/>
    <property type="match status" value="1"/>
</dbReference>
<dbReference type="PANTHER" id="PTHR43806">
    <property type="entry name" value="PEPTIDASE S8"/>
    <property type="match status" value="1"/>
</dbReference>
<dbReference type="AlphaFoldDB" id="A0A1J5UBQ0"/>
<evidence type="ECO:0000259" key="8">
    <source>
        <dbReference type="PROSITE" id="PS50093"/>
    </source>
</evidence>
<evidence type="ECO:0000313" key="10">
    <source>
        <dbReference type="Proteomes" id="UP000183375"/>
    </source>
</evidence>
<dbReference type="PROSITE" id="PS00138">
    <property type="entry name" value="SUBTILASE_SER"/>
    <property type="match status" value="1"/>
</dbReference>
<evidence type="ECO:0000256" key="7">
    <source>
        <dbReference type="RuleBase" id="RU003355"/>
    </source>
</evidence>
<feature type="active site" description="Charge relay system" evidence="5 6">
    <location>
        <position position="214"/>
    </location>
</feature>
<dbReference type="PROSITE" id="PS00137">
    <property type="entry name" value="SUBTILASE_HIS"/>
    <property type="match status" value="1"/>
</dbReference>
<dbReference type="InterPro" id="IPR022409">
    <property type="entry name" value="PKD/Chitinase_dom"/>
</dbReference>
<dbReference type="EMBL" id="MIYX01000001">
    <property type="protein sequence ID" value="OIR21718.1"/>
    <property type="molecule type" value="Genomic_DNA"/>
</dbReference>
<feature type="active site" description="Charge relay system" evidence="5 6">
    <location>
        <position position="160"/>
    </location>
</feature>
<dbReference type="InterPro" id="IPR011635">
    <property type="entry name" value="CARDB"/>
</dbReference>
<gene>
    <name evidence="9" type="ORF">BEU01_00140</name>
</gene>
<dbReference type="PRINTS" id="PR00723">
    <property type="entry name" value="SUBTILISIN"/>
</dbReference>
<dbReference type="CDD" id="cd07487">
    <property type="entry name" value="Peptidases_S8_1"/>
    <property type="match status" value="1"/>
</dbReference>
<feature type="domain" description="PKD" evidence="8">
    <location>
        <begin position="832"/>
        <end position="922"/>
    </location>
</feature>
<dbReference type="PROSITE" id="PS50093">
    <property type="entry name" value="PKD"/>
    <property type="match status" value="1"/>
</dbReference>
<evidence type="ECO:0000256" key="1">
    <source>
        <dbReference type="ARBA" id="ARBA00011073"/>
    </source>
</evidence>
<evidence type="ECO:0000256" key="5">
    <source>
        <dbReference type="PIRSR" id="PIRSR615500-1"/>
    </source>
</evidence>
<dbReference type="SMART" id="SM00089">
    <property type="entry name" value="PKD"/>
    <property type="match status" value="2"/>
</dbReference>
<protein>
    <recommendedName>
        <fullName evidence="8">PKD domain-containing protein</fullName>
    </recommendedName>
</protein>
<dbReference type="InterPro" id="IPR023827">
    <property type="entry name" value="Peptidase_S8_Asp-AS"/>
</dbReference>
<dbReference type="Gene3D" id="3.40.50.200">
    <property type="entry name" value="Peptidase S8/S53 domain"/>
    <property type="match status" value="1"/>
</dbReference>
<dbReference type="InterPro" id="IPR000209">
    <property type="entry name" value="Peptidase_S8/S53_dom"/>
</dbReference>
<evidence type="ECO:0000256" key="2">
    <source>
        <dbReference type="ARBA" id="ARBA00022670"/>
    </source>
</evidence>
<dbReference type="SUPFAM" id="SSF52743">
    <property type="entry name" value="Subtilisin-like"/>
    <property type="match status" value="1"/>
</dbReference>
<dbReference type="InterPro" id="IPR022398">
    <property type="entry name" value="Peptidase_S8_His-AS"/>
</dbReference>
<dbReference type="Gene3D" id="2.60.40.10">
    <property type="entry name" value="Immunoglobulins"/>
    <property type="match status" value="4"/>
</dbReference>
<organism evidence="9 10">
    <name type="scientific">Marine Group III euryarchaeote CG-Epi4</name>
    <dbReference type="NCBI Taxonomy" id="1888998"/>
    <lineage>
        <taxon>Archaea</taxon>
        <taxon>Methanobacteriati</taxon>
        <taxon>Thermoplasmatota</taxon>
        <taxon>Thermoplasmata</taxon>
        <taxon>Candidatus Thermoprofundales</taxon>
    </lineage>
</organism>
<dbReference type="SUPFAM" id="SSF49299">
    <property type="entry name" value="PKD domain"/>
    <property type="match status" value="1"/>
</dbReference>
<sequence>MSRAITQIILLIFLLNLLFPFAQPSEEVQSIPLTHLHLVDDRLEIVYDDTSLSEELGLVESPEGKIDLFARVSDLNDGHHDFVENLGGVITSSFDRFNTFGFIIDIVKVPDVVYLPNLEWLEANVLFYPTLDNSVESIGTSEIWDDFGFRGEDTTIAILDTGVDFEHESLDDLDDISSTYDPKIAIDSNGMLGFYNANTDQEYPNEQPHDSGSHGTHCAGIAAGTGGSSGQYAGVAPQAKVVGVIALDGGSGDEGDLLRAVDWTIQNKDRFSIDVMSLSLGGPVVIPGATNNGASSISQALDVAVEAGIVTVVAIGNGNLGIAAHPGSVSYPGDSVKSITVGSVNDDHSREIYSSRGPTGDGRLKPDVMAPGGAIMSAQANSGDGYVSYSGTSMATPHVAGVAALMLQANPNISPTSSTDYVKQILRETSDHKVPLDIDCGEFFSPNNCYGWGTVELVGAVSRSMNLKTADLAGNTGIQSETSETFEASITYTKTEYTNRGKDGGTINNFIQGNDLPDNVNIIATYSSNWPKPNTFLLDSGEGTGISSESSITSVYEQNGNWVLEANFNFTGSVSAGNTVDSFPSFKFDIMAPDFDEAIPLTVFYSINDMFGDSKNFTIASFTDLPDLFIEEVVISESLLEGQTTPITARVVNQGPGPAREYQLNFFNDGELFESIMVSDRLNSEEAFNVQTEWTAVKGNHELSIEIITVVPQDQIESNNYFSLDVTVSEFQDMQPPLVFINEPDQNEIVSEIVVVKGSASDNVNLEYVEVRLLPNDWERANGFENWFWSWNSSNDLNGRYTVQARSFDGHNYSSIFSIEVEVTNEGSNRRPTASLTSNFNEVYVGENIIFSGNGSTDDSEVVKYQFIFGDGRQTDWKADSWVEYYFEGSGQFEVTLNVEDDEGARSSAGDSILIEVKEKPVNNPPVAKIFSPNSGEDFRNDELIRFSAQGSSDLDGDSINFVWYSSLDGEILRTSSIMGEAILSQGTHVITLRVVDSQGEYSELSIQISVSLSVESFDSDDSTLSSFSFLVSTLLFITISQIRRKY</sequence>
<evidence type="ECO:0000313" key="9">
    <source>
        <dbReference type="EMBL" id="OIR21718.1"/>
    </source>
</evidence>
<dbReference type="InterPro" id="IPR015500">
    <property type="entry name" value="Peptidase_S8_subtilisin-rel"/>
</dbReference>
<dbReference type="Pfam" id="PF18911">
    <property type="entry name" value="PKD_4"/>
    <property type="match status" value="1"/>
</dbReference>
<dbReference type="InterPro" id="IPR036852">
    <property type="entry name" value="Peptidase_S8/S53_dom_sf"/>
</dbReference>
<dbReference type="Pfam" id="PF07705">
    <property type="entry name" value="CARDB"/>
    <property type="match status" value="1"/>
</dbReference>
<dbReference type="Proteomes" id="UP000183375">
    <property type="component" value="Unassembled WGS sequence"/>
</dbReference>
<keyword evidence="3 6" id="KW-0378">Hydrolase</keyword>
<name>A0A1J5UBQ0_9ARCH</name>
<dbReference type="GO" id="GO:0004252">
    <property type="term" value="F:serine-type endopeptidase activity"/>
    <property type="evidence" value="ECO:0007669"/>
    <property type="project" value="UniProtKB-UniRule"/>
</dbReference>
<dbReference type="Pfam" id="PF00082">
    <property type="entry name" value="Peptidase_S8"/>
    <property type="match status" value="1"/>
</dbReference>